<organism evidence="2 3">
    <name type="scientific">Aspergillus fumigatiaffinis</name>
    <dbReference type="NCBI Taxonomy" id="340414"/>
    <lineage>
        <taxon>Eukaryota</taxon>
        <taxon>Fungi</taxon>
        <taxon>Dikarya</taxon>
        <taxon>Ascomycota</taxon>
        <taxon>Pezizomycotina</taxon>
        <taxon>Eurotiomycetes</taxon>
        <taxon>Eurotiomycetidae</taxon>
        <taxon>Eurotiales</taxon>
        <taxon>Aspergillaceae</taxon>
        <taxon>Aspergillus</taxon>
        <taxon>Aspergillus subgen. Fumigati</taxon>
    </lineage>
</organism>
<proteinExistence type="predicted"/>
<dbReference type="OrthoDB" id="3545927at2759"/>
<keyword evidence="1" id="KW-1133">Transmembrane helix</keyword>
<evidence type="ECO:0000256" key="1">
    <source>
        <dbReference type="SAM" id="Phobius"/>
    </source>
</evidence>
<evidence type="ECO:0000313" key="3">
    <source>
        <dbReference type="Proteomes" id="UP000653565"/>
    </source>
</evidence>
<protein>
    <submittedName>
        <fullName evidence="2">Uncharacterized protein</fullName>
    </submittedName>
</protein>
<reference evidence="2" key="1">
    <citation type="journal article" date="2020" name="bioRxiv">
        <title>Genomic and phenotypic heterogeneity of clinical isolates of the human pathogens Aspergillus fumigatus, Aspergillus lentulus and Aspergillus fumigatiaffinis.</title>
        <authorList>
            <person name="dos Santos R.A.C."/>
            <person name="Steenwyk J.L."/>
            <person name="Rivero-Menendez O."/>
            <person name="Mead M.E."/>
            <person name="Silva L.P."/>
            <person name="Bastos R.W."/>
            <person name="Alastruey-Izquierdo A."/>
            <person name="Goldman G.H."/>
            <person name="Rokas A."/>
        </authorList>
    </citation>
    <scope>NUCLEOTIDE SEQUENCE</scope>
    <source>
        <strain evidence="2">CNM-CM6805</strain>
    </source>
</reference>
<feature type="transmembrane region" description="Helical" evidence="1">
    <location>
        <begin position="42"/>
        <end position="59"/>
    </location>
</feature>
<keyword evidence="3" id="KW-1185">Reference proteome</keyword>
<reference evidence="2" key="2">
    <citation type="submission" date="2020-04" db="EMBL/GenBank/DDBJ databases">
        <authorList>
            <person name="Santos R.A.C."/>
            <person name="Steenwyk J.L."/>
            <person name="Rivero-Menendez O."/>
            <person name="Mead M.E."/>
            <person name="Silva L.P."/>
            <person name="Bastos R.W."/>
            <person name="Alastruey-Izquierdo A."/>
            <person name="Goldman G.H."/>
            <person name="Rokas A."/>
        </authorList>
    </citation>
    <scope>NUCLEOTIDE SEQUENCE</scope>
    <source>
        <strain evidence="2">CNM-CM6805</strain>
    </source>
</reference>
<feature type="transmembrane region" description="Helical" evidence="1">
    <location>
        <begin position="71"/>
        <end position="89"/>
    </location>
</feature>
<dbReference type="EMBL" id="JAAAPX010000015">
    <property type="protein sequence ID" value="KAF4242821.1"/>
    <property type="molecule type" value="Genomic_DNA"/>
</dbReference>
<gene>
    <name evidence="2" type="ORF">CNMCM6805_002445</name>
</gene>
<feature type="transmembrane region" description="Helical" evidence="1">
    <location>
        <begin position="12"/>
        <end position="30"/>
    </location>
</feature>
<keyword evidence="1" id="KW-0472">Membrane</keyword>
<dbReference type="AlphaFoldDB" id="A0A8H4HDH8"/>
<keyword evidence="1" id="KW-0812">Transmembrane</keyword>
<accession>A0A8H4HDH8</accession>
<feature type="transmembrane region" description="Helical" evidence="1">
    <location>
        <begin position="96"/>
        <end position="113"/>
    </location>
</feature>
<sequence>MILSTPTSPATWLFTALTMIDIPIQVYQLFDPESTMQRFQVNPVASRLIATLLLAINAYDLVAALQKNIPVLWISCLARLLGYCVFVTGGEKWKSAANAQGLLTMVIFLALWLS</sequence>
<dbReference type="Proteomes" id="UP000653565">
    <property type="component" value="Unassembled WGS sequence"/>
</dbReference>
<comment type="caution">
    <text evidence="2">The sequence shown here is derived from an EMBL/GenBank/DDBJ whole genome shotgun (WGS) entry which is preliminary data.</text>
</comment>
<evidence type="ECO:0000313" key="2">
    <source>
        <dbReference type="EMBL" id="KAF4242821.1"/>
    </source>
</evidence>
<name>A0A8H4HDH8_9EURO</name>